<evidence type="ECO:0000313" key="2">
    <source>
        <dbReference type="Proteomes" id="UP001367316"/>
    </source>
</evidence>
<keyword evidence="2" id="KW-1185">Reference proteome</keyword>
<sequence>MRLFPRQAFATFWRVRHFPCPASLWSPAKESSWHNLIRSAQPMETRSPRSWLHQKAWSHSLRALAARCRRCKAEFLSFASFVCGPQFHCLPCQAEQARAGMGQPWPPFYAALRSCKRNGRFDCRHGATILSTLFLEGSRYRRKSSMADPTFEAAESYERASPNHTASLGPPPSCNQHQSFGQAALALRHHLAPPCPSLACLFGYRAWMSNEPLSNQHLVMALHSHLRASWSQPERKTAVDRPAARHRIMCLAPCCMVPGCSLSTRRTNNITTRPFAPTIILFQPTVHAAIFLRVCLCADHHDSQNPTTRPHPPLARHIYPCPYV</sequence>
<accession>A0ABR1MTE7</accession>
<protein>
    <submittedName>
        <fullName evidence="1">Uncharacterized protein</fullName>
    </submittedName>
</protein>
<organism evidence="1 2">
    <name type="scientific">Phyllosticta paracitricarpa</name>
    <dbReference type="NCBI Taxonomy" id="2016321"/>
    <lineage>
        <taxon>Eukaryota</taxon>
        <taxon>Fungi</taxon>
        <taxon>Dikarya</taxon>
        <taxon>Ascomycota</taxon>
        <taxon>Pezizomycotina</taxon>
        <taxon>Dothideomycetes</taxon>
        <taxon>Dothideomycetes incertae sedis</taxon>
        <taxon>Botryosphaeriales</taxon>
        <taxon>Phyllostictaceae</taxon>
        <taxon>Phyllosticta</taxon>
    </lineage>
</organism>
<gene>
    <name evidence="1" type="ORF">JOL62DRAFT_365959</name>
</gene>
<reference evidence="1 2" key="1">
    <citation type="submission" date="2024-04" db="EMBL/GenBank/DDBJ databases">
        <title>Phyllosticta paracitricarpa is synonymous to the EU quarantine fungus P. citricarpa based on phylogenomic analyses.</title>
        <authorList>
            <consortium name="Lawrence Berkeley National Laboratory"/>
            <person name="Van ingen-buijs V.A."/>
            <person name="Van westerhoven A.C."/>
            <person name="Haridas S."/>
            <person name="Skiadas P."/>
            <person name="Martin F."/>
            <person name="Groenewald J.Z."/>
            <person name="Crous P.W."/>
            <person name="Seidl M.F."/>
        </authorList>
    </citation>
    <scope>NUCLEOTIDE SEQUENCE [LARGE SCALE GENOMIC DNA]</scope>
    <source>
        <strain evidence="1 2">CBS 141358</strain>
    </source>
</reference>
<dbReference type="EMBL" id="JBBPBF010000053">
    <property type="protein sequence ID" value="KAK7606211.1"/>
    <property type="molecule type" value="Genomic_DNA"/>
</dbReference>
<evidence type="ECO:0000313" key="1">
    <source>
        <dbReference type="EMBL" id="KAK7606211.1"/>
    </source>
</evidence>
<proteinExistence type="predicted"/>
<dbReference type="Proteomes" id="UP001367316">
    <property type="component" value="Unassembled WGS sequence"/>
</dbReference>
<name>A0ABR1MTE7_9PEZI</name>
<comment type="caution">
    <text evidence="1">The sequence shown here is derived from an EMBL/GenBank/DDBJ whole genome shotgun (WGS) entry which is preliminary data.</text>
</comment>